<reference evidence="1 2" key="1">
    <citation type="submission" date="2020-08" db="EMBL/GenBank/DDBJ databases">
        <title>Genomic Encyclopedia of Type Strains, Phase IV (KMG-IV): sequencing the most valuable type-strain genomes for metagenomic binning, comparative biology and taxonomic classification.</title>
        <authorList>
            <person name="Goeker M."/>
        </authorList>
    </citation>
    <scope>NUCLEOTIDE SEQUENCE [LARGE SCALE GENOMIC DNA]</scope>
    <source>
        <strain evidence="1 2">DSM 17976</strain>
    </source>
</reference>
<organism evidence="1 2">
    <name type="scientific">Runella defluvii</name>
    <dbReference type="NCBI Taxonomy" id="370973"/>
    <lineage>
        <taxon>Bacteria</taxon>
        <taxon>Pseudomonadati</taxon>
        <taxon>Bacteroidota</taxon>
        <taxon>Cytophagia</taxon>
        <taxon>Cytophagales</taxon>
        <taxon>Spirosomataceae</taxon>
        <taxon>Runella</taxon>
    </lineage>
</organism>
<gene>
    <name evidence="1" type="ORF">FHS57_005202</name>
</gene>
<sequence length="39" mass="4584">MMCINTPLSALTPNTFSYNLYSFIENERNSTHDTDSRWL</sequence>
<proteinExistence type="predicted"/>
<dbReference type="AlphaFoldDB" id="A0A7W5ZS94"/>
<name>A0A7W5ZS94_9BACT</name>
<dbReference type="EMBL" id="JACIBY010000014">
    <property type="protein sequence ID" value="MBB3841181.1"/>
    <property type="molecule type" value="Genomic_DNA"/>
</dbReference>
<comment type="caution">
    <text evidence="1">The sequence shown here is derived from an EMBL/GenBank/DDBJ whole genome shotgun (WGS) entry which is preliminary data.</text>
</comment>
<accession>A0A7W5ZS94</accession>
<dbReference type="Proteomes" id="UP000541352">
    <property type="component" value="Unassembled WGS sequence"/>
</dbReference>
<keyword evidence="2" id="KW-1185">Reference proteome</keyword>
<protein>
    <submittedName>
        <fullName evidence="1">Uncharacterized protein</fullName>
    </submittedName>
</protein>
<evidence type="ECO:0000313" key="2">
    <source>
        <dbReference type="Proteomes" id="UP000541352"/>
    </source>
</evidence>
<evidence type="ECO:0000313" key="1">
    <source>
        <dbReference type="EMBL" id="MBB3841181.1"/>
    </source>
</evidence>